<keyword evidence="9" id="KW-0732">Signal</keyword>
<evidence type="ECO:0000256" key="1">
    <source>
        <dbReference type="ARBA" id="ARBA00002904"/>
    </source>
</evidence>
<comment type="function">
    <text evidence="1 9">Reversible hydration of carbon dioxide.</text>
</comment>
<dbReference type="FunFam" id="3.10.200.10:FF:000003">
    <property type="entry name" value="Carbonic anhydrase 12"/>
    <property type="match status" value="1"/>
</dbReference>
<dbReference type="GO" id="GO:0008270">
    <property type="term" value="F:zinc ion binding"/>
    <property type="evidence" value="ECO:0007669"/>
    <property type="project" value="UniProtKB-UniRule"/>
</dbReference>
<evidence type="ECO:0000256" key="5">
    <source>
        <dbReference type="ARBA" id="ARBA00022833"/>
    </source>
</evidence>
<reference evidence="11" key="1">
    <citation type="submission" date="2022-11" db="UniProtKB">
        <authorList>
            <consortium name="EnsemblMetazoa"/>
        </authorList>
    </citation>
    <scope>IDENTIFICATION</scope>
</reference>
<dbReference type="InterPro" id="IPR023561">
    <property type="entry name" value="Carbonic_anhydrase_a-class"/>
</dbReference>
<proteinExistence type="inferred from homology"/>
<dbReference type="PROSITE" id="PS00162">
    <property type="entry name" value="ALPHA_CA_1"/>
    <property type="match status" value="1"/>
</dbReference>
<dbReference type="EnsemblMetazoa" id="XM_038195200.1">
    <property type="protein sequence ID" value="XP_038051128.1"/>
    <property type="gene ID" value="LOC119724237"/>
</dbReference>
<dbReference type="EC" id="4.2.1.1" evidence="3 9"/>
<evidence type="ECO:0000259" key="10">
    <source>
        <dbReference type="PROSITE" id="PS51144"/>
    </source>
</evidence>
<evidence type="ECO:0000256" key="2">
    <source>
        <dbReference type="ARBA" id="ARBA00010718"/>
    </source>
</evidence>
<keyword evidence="7 9" id="KW-0456">Lyase</keyword>
<dbReference type="Proteomes" id="UP000887568">
    <property type="component" value="Unplaced"/>
</dbReference>
<comment type="cofactor">
    <cofactor evidence="9">
        <name>Zn(2+)</name>
        <dbReference type="ChEBI" id="CHEBI:29105"/>
    </cofactor>
</comment>
<dbReference type="Gene3D" id="3.10.200.10">
    <property type="entry name" value="Alpha carbonic anhydrase"/>
    <property type="match status" value="1"/>
</dbReference>
<sequence length="307" mass="34556">MTALRALAIILMVPLIYAAEFTYDNGPHGPSHWASLFPKECAGSLQSPINLKMSQATDKDLGKLELDTFFTSCKWPTGTVVNNGHAVQIAFNQEFVIGGGGLPGKQYKVAQLHYHFGSKNGQGSEHALNGRHYEAEMHLVTYDTKYPSFDEAVKNKDGLAVFAGMIEVGFFENHLYKDFLSAVKTVKYKGYSRKFSLPCCLVDLLPNDFGDFYRYRGSLTTPHCNEVVIWTVWRKPVRLSSAQIGVFRSLYSSEDHAVTKVPLADNYRPLQAVNGRKILYNGVHNYRWVLNLENVLFPPKTKSPYFV</sequence>
<dbReference type="InterPro" id="IPR001148">
    <property type="entry name" value="CA_dom"/>
</dbReference>
<accession>A0A913ZJ91</accession>
<dbReference type="EnsemblMetazoa" id="XM_038195199.1">
    <property type="protein sequence ID" value="XP_038051127.1"/>
    <property type="gene ID" value="LOC119724237"/>
</dbReference>
<name>A0A913ZJ91_PATMI</name>
<comment type="catalytic activity">
    <reaction evidence="8 9">
        <text>hydrogencarbonate + H(+) = CO2 + H2O</text>
        <dbReference type="Rhea" id="RHEA:10748"/>
        <dbReference type="ChEBI" id="CHEBI:15377"/>
        <dbReference type="ChEBI" id="CHEBI:15378"/>
        <dbReference type="ChEBI" id="CHEBI:16526"/>
        <dbReference type="ChEBI" id="CHEBI:17544"/>
        <dbReference type="EC" id="4.2.1.1"/>
    </reaction>
</comment>
<dbReference type="SMART" id="SM01057">
    <property type="entry name" value="Carb_anhydrase"/>
    <property type="match status" value="1"/>
</dbReference>
<dbReference type="GO" id="GO:0004089">
    <property type="term" value="F:carbonate dehydratase activity"/>
    <property type="evidence" value="ECO:0007669"/>
    <property type="project" value="UniProtKB-UniRule"/>
</dbReference>
<feature type="domain" description="Alpha-carbonic anhydrase" evidence="10">
    <location>
        <begin position="19"/>
        <end position="282"/>
    </location>
</feature>
<dbReference type="OMA" id="NSIDIKH"/>
<keyword evidence="12" id="KW-1185">Reference proteome</keyword>
<dbReference type="InterPro" id="IPR036398">
    <property type="entry name" value="CA_dom_sf"/>
</dbReference>
<evidence type="ECO:0000256" key="6">
    <source>
        <dbReference type="ARBA" id="ARBA00023180"/>
    </source>
</evidence>
<evidence type="ECO:0000256" key="9">
    <source>
        <dbReference type="RuleBase" id="RU367011"/>
    </source>
</evidence>
<organism evidence="11 12">
    <name type="scientific">Patiria miniata</name>
    <name type="common">Bat star</name>
    <name type="synonym">Asterina miniata</name>
    <dbReference type="NCBI Taxonomy" id="46514"/>
    <lineage>
        <taxon>Eukaryota</taxon>
        <taxon>Metazoa</taxon>
        <taxon>Echinodermata</taxon>
        <taxon>Eleutherozoa</taxon>
        <taxon>Asterozoa</taxon>
        <taxon>Asteroidea</taxon>
        <taxon>Valvatacea</taxon>
        <taxon>Valvatida</taxon>
        <taxon>Asterinidae</taxon>
        <taxon>Patiria</taxon>
    </lineage>
</organism>
<dbReference type="AlphaFoldDB" id="A0A913ZJ91"/>
<keyword evidence="4 9" id="KW-0479">Metal-binding</keyword>
<dbReference type="PANTHER" id="PTHR18952:SF265">
    <property type="entry name" value="CARBONIC ANHYDRASE"/>
    <property type="match status" value="1"/>
</dbReference>
<dbReference type="SUPFAM" id="SSF51069">
    <property type="entry name" value="Carbonic anhydrase"/>
    <property type="match status" value="1"/>
</dbReference>
<evidence type="ECO:0000313" key="12">
    <source>
        <dbReference type="Proteomes" id="UP000887568"/>
    </source>
</evidence>
<protein>
    <recommendedName>
        <fullName evidence="3 9">Carbonic anhydrase</fullName>
        <ecNumber evidence="3 9">4.2.1.1</ecNumber>
    </recommendedName>
</protein>
<dbReference type="RefSeq" id="XP_038051128.1">
    <property type="nucleotide sequence ID" value="XM_038195200.1"/>
</dbReference>
<comment type="similarity">
    <text evidence="2 9">Belongs to the alpha-carbonic anhydrase family.</text>
</comment>
<dbReference type="InterPro" id="IPR018338">
    <property type="entry name" value="Carbonic_anhydrase_a-class_CS"/>
</dbReference>
<evidence type="ECO:0000256" key="4">
    <source>
        <dbReference type="ARBA" id="ARBA00022723"/>
    </source>
</evidence>
<evidence type="ECO:0000256" key="8">
    <source>
        <dbReference type="ARBA" id="ARBA00048348"/>
    </source>
</evidence>
<feature type="chain" id="PRO_5039740157" description="Carbonic anhydrase" evidence="9">
    <location>
        <begin position="19"/>
        <end position="307"/>
    </location>
</feature>
<dbReference type="GeneID" id="119724237"/>
<evidence type="ECO:0000256" key="7">
    <source>
        <dbReference type="ARBA" id="ARBA00023239"/>
    </source>
</evidence>
<dbReference type="GO" id="GO:0005886">
    <property type="term" value="C:plasma membrane"/>
    <property type="evidence" value="ECO:0007669"/>
    <property type="project" value="TreeGrafter"/>
</dbReference>
<dbReference type="Pfam" id="PF00194">
    <property type="entry name" value="Carb_anhydrase"/>
    <property type="match status" value="1"/>
</dbReference>
<dbReference type="OrthoDB" id="429145at2759"/>
<feature type="signal peptide" evidence="9">
    <location>
        <begin position="1"/>
        <end position="18"/>
    </location>
</feature>
<dbReference type="PANTHER" id="PTHR18952">
    <property type="entry name" value="CARBONIC ANHYDRASE"/>
    <property type="match status" value="1"/>
</dbReference>
<dbReference type="RefSeq" id="XP_038051126.1">
    <property type="nucleotide sequence ID" value="XM_038195198.1"/>
</dbReference>
<evidence type="ECO:0000256" key="3">
    <source>
        <dbReference type="ARBA" id="ARBA00012925"/>
    </source>
</evidence>
<keyword evidence="6" id="KW-0325">Glycoprotein</keyword>
<evidence type="ECO:0000313" key="11">
    <source>
        <dbReference type="EnsemblMetazoa" id="XP_038051126.1"/>
    </source>
</evidence>
<dbReference type="RefSeq" id="XP_038051127.1">
    <property type="nucleotide sequence ID" value="XM_038195199.1"/>
</dbReference>
<keyword evidence="5 9" id="KW-0862">Zinc</keyword>
<dbReference type="PROSITE" id="PS51144">
    <property type="entry name" value="ALPHA_CA_2"/>
    <property type="match status" value="1"/>
</dbReference>
<dbReference type="EnsemblMetazoa" id="XM_038195198.1">
    <property type="protein sequence ID" value="XP_038051126.1"/>
    <property type="gene ID" value="LOC119724237"/>
</dbReference>